<organism evidence="3 4">
    <name type="scientific">Aromia moschata</name>
    <dbReference type="NCBI Taxonomy" id="1265417"/>
    <lineage>
        <taxon>Eukaryota</taxon>
        <taxon>Metazoa</taxon>
        <taxon>Ecdysozoa</taxon>
        <taxon>Arthropoda</taxon>
        <taxon>Hexapoda</taxon>
        <taxon>Insecta</taxon>
        <taxon>Pterygota</taxon>
        <taxon>Neoptera</taxon>
        <taxon>Endopterygota</taxon>
        <taxon>Coleoptera</taxon>
        <taxon>Polyphaga</taxon>
        <taxon>Cucujiformia</taxon>
        <taxon>Chrysomeloidea</taxon>
        <taxon>Cerambycidae</taxon>
        <taxon>Cerambycinae</taxon>
        <taxon>Callichromatini</taxon>
        <taxon>Aromia</taxon>
    </lineage>
</organism>
<dbReference type="AlphaFoldDB" id="A0AAV8X4J6"/>
<name>A0AAV8X4J6_9CUCU</name>
<reference evidence="3" key="1">
    <citation type="journal article" date="2023" name="Insect Mol. Biol.">
        <title>Genome sequencing provides insights into the evolution of gene families encoding plant cell wall-degrading enzymes in longhorned beetles.</title>
        <authorList>
            <person name="Shin N.R."/>
            <person name="Okamura Y."/>
            <person name="Kirsch R."/>
            <person name="Pauchet Y."/>
        </authorList>
    </citation>
    <scope>NUCLEOTIDE SEQUENCE</scope>
    <source>
        <strain evidence="3">AMC_N1</strain>
    </source>
</reference>
<comment type="caution">
    <text evidence="3">The sequence shown here is derived from an EMBL/GenBank/DDBJ whole genome shotgun (WGS) entry which is preliminary data.</text>
</comment>
<dbReference type="Proteomes" id="UP001162162">
    <property type="component" value="Unassembled WGS sequence"/>
</dbReference>
<evidence type="ECO:0000256" key="1">
    <source>
        <dbReference type="SAM" id="MobiDB-lite"/>
    </source>
</evidence>
<accession>A0AAV8X4J6</accession>
<feature type="region of interest" description="Disordered" evidence="1">
    <location>
        <begin position="34"/>
        <end position="55"/>
    </location>
</feature>
<evidence type="ECO:0000256" key="2">
    <source>
        <dbReference type="SAM" id="SignalP"/>
    </source>
</evidence>
<keyword evidence="2" id="KW-0732">Signal</keyword>
<sequence length="296" mass="33020">MIIHYVLVTTHFTCFSHWLCVAVVALASLASTAAPTSPKPVDGSAPQDDYKPSVEDATQLPDTYQLYPELPISFELPNVEYNPTPFYSPPPSEFLTAPRENQEPNHYLVPIPAQDLVAPTETEWNPNRDPRFFYEVPAFLTKQDYPTNLFPKKFNKDIHSKDKPFSSKPKQEIVLEPIDAKQYEAKEKELHKVFQQAAKNNNQKLIEAEKVKNDNTAVDEEKGSNRTATKDNESEGVGEVEGAPSDVHDQELDAQLTASLGVPSYAVATGGDRINFHMVGHDGPESYKWGFDTGKG</sequence>
<keyword evidence="4" id="KW-1185">Reference proteome</keyword>
<feature type="compositionally biased region" description="Basic and acidic residues" evidence="1">
    <location>
        <begin position="210"/>
        <end position="233"/>
    </location>
</feature>
<feature type="signal peptide" evidence="2">
    <location>
        <begin position="1"/>
        <end position="33"/>
    </location>
</feature>
<dbReference type="EMBL" id="JAPWTK010001141">
    <property type="protein sequence ID" value="KAJ8933924.1"/>
    <property type="molecule type" value="Genomic_DNA"/>
</dbReference>
<proteinExistence type="predicted"/>
<evidence type="ECO:0000313" key="3">
    <source>
        <dbReference type="EMBL" id="KAJ8933924.1"/>
    </source>
</evidence>
<feature type="chain" id="PRO_5043474098" evidence="2">
    <location>
        <begin position="34"/>
        <end position="296"/>
    </location>
</feature>
<protein>
    <submittedName>
        <fullName evidence="3">Uncharacterized protein</fullName>
    </submittedName>
</protein>
<evidence type="ECO:0000313" key="4">
    <source>
        <dbReference type="Proteomes" id="UP001162162"/>
    </source>
</evidence>
<gene>
    <name evidence="3" type="ORF">NQ318_016496</name>
</gene>
<feature type="region of interest" description="Disordered" evidence="1">
    <location>
        <begin position="210"/>
        <end position="250"/>
    </location>
</feature>